<evidence type="ECO:0000259" key="2">
    <source>
        <dbReference type="SMART" id="SM01001"/>
    </source>
</evidence>
<dbReference type="InterPro" id="IPR000031">
    <property type="entry name" value="PurE_dom"/>
</dbReference>
<dbReference type="PANTHER" id="PTHR43064:SF1">
    <property type="entry name" value="SLL1489 PROTEIN"/>
    <property type="match status" value="1"/>
</dbReference>
<evidence type="ECO:0000313" key="4">
    <source>
        <dbReference type="Proteomes" id="UP001239462"/>
    </source>
</evidence>
<dbReference type="EMBL" id="JASZZN010000008">
    <property type="protein sequence ID" value="MDM4016407.1"/>
    <property type="molecule type" value="Genomic_DNA"/>
</dbReference>
<reference evidence="3 4" key="1">
    <citation type="submission" date="2023-06" db="EMBL/GenBank/DDBJ databases">
        <title>Roseiconus lacunae JC819 isolated from Gulf of Mannar region, Tamil Nadu.</title>
        <authorList>
            <person name="Pk S."/>
            <person name="Ch S."/>
            <person name="Ch V.R."/>
        </authorList>
    </citation>
    <scope>NUCLEOTIDE SEQUENCE [LARGE SCALE GENOMIC DNA]</scope>
    <source>
        <strain evidence="3 4">JC819</strain>
    </source>
</reference>
<feature type="compositionally biased region" description="Polar residues" evidence="1">
    <location>
        <begin position="30"/>
        <end position="52"/>
    </location>
</feature>
<dbReference type="PANTHER" id="PTHR43064">
    <property type="entry name" value="PHOSPHORIBOSYLAMINOIMIDAZOLE CARBOXYLASE-RELATED"/>
    <property type="match status" value="1"/>
</dbReference>
<protein>
    <submittedName>
        <fullName evidence="3">Nickel pincer cofactor biosynthesis protein LarB</fullName>
    </submittedName>
</protein>
<name>A0ABT7PIT6_9BACT</name>
<dbReference type="InterPro" id="IPR039476">
    <property type="entry name" value="P2CMN_synthase_LarB"/>
</dbReference>
<sequence>MPHRSDVSTDDLAALLAGVATGKTSVETAVSRLTSPPGNPQLSSADTESAGSGVSLPLTLDLDRQRRCGFAEVIYGAGKPAELIAEIMRRQRQAGQDSLATRVTVETAKAVAEIIPEVRYNPDARCLLAGAAANKTPSPLDMSATRLVRHVAVVTAGSTDAPVCEEAIETLHWMGIPFRSFNDIGVAGPDRLLAAVPELRQAAAVIVIAGMEGALPAAVGGHLSVPVFAVPTSVGYGATLGGLTPLMGMLSCCSSNVAVVNIDAGFKAAYLSGLVVKSPEFNRPENRNASDEEE</sequence>
<dbReference type="SMART" id="SM01001">
    <property type="entry name" value="AIRC"/>
    <property type="match status" value="1"/>
</dbReference>
<feature type="domain" description="PurE" evidence="2">
    <location>
        <begin position="149"/>
        <end position="281"/>
    </location>
</feature>
<dbReference type="Pfam" id="PF00731">
    <property type="entry name" value="AIRC"/>
    <property type="match status" value="1"/>
</dbReference>
<dbReference type="NCBIfam" id="NF033503">
    <property type="entry name" value="LarB"/>
    <property type="match status" value="1"/>
</dbReference>
<dbReference type="RefSeq" id="WP_289164044.1">
    <property type="nucleotide sequence ID" value="NZ_JASZZN010000008.1"/>
</dbReference>
<dbReference type="SUPFAM" id="SSF52255">
    <property type="entry name" value="N5-CAIR mutase (phosphoribosylaminoimidazole carboxylase, PurE)"/>
    <property type="match status" value="1"/>
</dbReference>
<organism evidence="3 4">
    <name type="scientific">Roseiconus lacunae</name>
    <dbReference type="NCBI Taxonomy" id="2605694"/>
    <lineage>
        <taxon>Bacteria</taxon>
        <taxon>Pseudomonadati</taxon>
        <taxon>Planctomycetota</taxon>
        <taxon>Planctomycetia</taxon>
        <taxon>Pirellulales</taxon>
        <taxon>Pirellulaceae</taxon>
        <taxon>Roseiconus</taxon>
    </lineage>
</organism>
<keyword evidence="4" id="KW-1185">Reference proteome</keyword>
<comment type="caution">
    <text evidence="3">The sequence shown here is derived from an EMBL/GenBank/DDBJ whole genome shotgun (WGS) entry which is preliminary data.</text>
</comment>
<dbReference type="Gene3D" id="3.40.50.1970">
    <property type="match status" value="1"/>
</dbReference>
<evidence type="ECO:0000256" key="1">
    <source>
        <dbReference type="SAM" id="MobiDB-lite"/>
    </source>
</evidence>
<feature type="region of interest" description="Disordered" evidence="1">
    <location>
        <begin position="30"/>
        <end position="53"/>
    </location>
</feature>
<dbReference type="Proteomes" id="UP001239462">
    <property type="component" value="Unassembled WGS sequence"/>
</dbReference>
<proteinExistence type="predicted"/>
<evidence type="ECO:0000313" key="3">
    <source>
        <dbReference type="EMBL" id="MDM4016407.1"/>
    </source>
</evidence>
<gene>
    <name evidence="3" type="primary">larB</name>
    <name evidence="3" type="ORF">QTN89_13265</name>
</gene>
<accession>A0ABT7PIT6</accession>